<comment type="caution">
    <text evidence="2">The sequence shown here is derived from an EMBL/GenBank/DDBJ whole genome shotgun (WGS) entry which is preliminary data.</text>
</comment>
<protein>
    <submittedName>
        <fullName evidence="2">DUF1622 domain-containing protein</fullName>
    </submittedName>
</protein>
<dbReference type="PANTHER" id="PTHR38468">
    <property type="entry name" value="SLL0939 PROTEIN"/>
    <property type="match status" value="1"/>
</dbReference>
<dbReference type="InterPro" id="IPR012427">
    <property type="entry name" value="DUF1622"/>
</dbReference>
<dbReference type="Proteomes" id="UP000241421">
    <property type="component" value="Unassembled WGS sequence"/>
</dbReference>
<sequence length="116" mass="12411">MAFGVLAAIAAFARHGPKGARGSFVTVRLRLARYLGLALELQLAADILSTAIAPSWEQIGKLAVIALIRTGLNYFLMLETRHEEDQIDAEKRKASPPSPPPTQPSRPAVKPPAVGS</sequence>
<keyword evidence="3" id="KW-1185">Reference proteome</keyword>
<reference evidence="2 3" key="1">
    <citation type="submission" date="2018-04" db="EMBL/GenBank/DDBJ databases">
        <title>Massilia violaceinigra sp. nov., a novel purple-pigmented bacterium isolated from Tianshan glacier, Xinjiang, China.</title>
        <authorList>
            <person name="Wang H."/>
        </authorList>
    </citation>
    <scope>NUCLEOTIDE SEQUENCE [LARGE SCALE GENOMIC DNA]</scope>
    <source>
        <strain evidence="2 3">B448-2</strain>
    </source>
</reference>
<evidence type="ECO:0000313" key="2">
    <source>
        <dbReference type="EMBL" id="PWF54792.1"/>
    </source>
</evidence>
<evidence type="ECO:0000313" key="3">
    <source>
        <dbReference type="Proteomes" id="UP000241421"/>
    </source>
</evidence>
<dbReference type="PANTHER" id="PTHR38468:SF1">
    <property type="entry name" value="SLL0939 PROTEIN"/>
    <property type="match status" value="1"/>
</dbReference>
<accession>A0A2U2I527</accession>
<dbReference type="EMBL" id="PXWF02000069">
    <property type="protein sequence ID" value="PWF54792.1"/>
    <property type="molecule type" value="Genomic_DNA"/>
</dbReference>
<proteinExistence type="predicted"/>
<dbReference type="AlphaFoldDB" id="A0A2U2I527"/>
<dbReference type="Pfam" id="PF07784">
    <property type="entry name" value="DUF1622"/>
    <property type="match status" value="1"/>
</dbReference>
<organism evidence="2 3">
    <name type="scientific">Massilia glaciei</name>
    <dbReference type="NCBI Taxonomy" id="1524097"/>
    <lineage>
        <taxon>Bacteria</taxon>
        <taxon>Pseudomonadati</taxon>
        <taxon>Pseudomonadota</taxon>
        <taxon>Betaproteobacteria</taxon>
        <taxon>Burkholderiales</taxon>
        <taxon>Oxalobacteraceae</taxon>
        <taxon>Telluria group</taxon>
        <taxon>Massilia</taxon>
    </lineage>
</organism>
<feature type="region of interest" description="Disordered" evidence="1">
    <location>
        <begin position="86"/>
        <end position="116"/>
    </location>
</feature>
<evidence type="ECO:0000256" key="1">
    <source>
        <dbReference type="SAM" id="MobiDB-lite"/>
    </source>
</evidence>
<gene>
    <name evidence="2" type="ORF">C7C56_005200</name>
</gene>
<dbReference type="OrthoDB" id="9812897at2"/>
<name>A0A2U2I527_9BURK</name>